<name>A0A0H3U8I0_9BACT</name>
<accession>A0A0H3U8I0</accession>
<keyword evidence="1" id="KW-0732">Signal</keyword>
<proteinExistence type="predicted"/>
<feature type="chain" id="PRO_5005202887" description="Lipoprotein" evidence="1">
    <location>
        <begin position="21"/>
        <end position="313"/>
    </location>
</feature>
<dbReference type="EMBL" id="KF540247">
    <property type="protein sequence ID" value="AIF26826.1"/>
    <property type="molecule type" value="Genomic_DNA"/>
</dbReference>
<evidence type="ECO:0000313" key="2">
    <source>
        <dbReference type="EMBL" id="AIF26826.1"/>
    </source>
</evidence>
<protein>
    <recommendedName>
        <fullName evidence="3">Lipoprotein</fullName>
    </recommendedName>
</protein>
<organism evidence="2">
    <name type="scientific">uncultured bacterium fosmid pJB95A1</name>
    <dbReference type="NCBI Taxonomy" id="1478075"/>
    <lineage>
        <taxon>Bacteria</taxon>
        <taxon>environmental samples</taxon>
    </lineage>
</organism>
<dbReference type="PROSITE" id="PS51257">
    <property type="entry name" value="PROKAR_LIPOPROTEIN"/>
    <property type="match status" value="1"/>
</dbReference>
<sequence>MKSLKLLLCSTLMMAGVACSGTSNTQKDTNKETRQKAKSAYNELEYGSQKSVTKNKSVSKDSGVKSVTSADNFIKPVIMVMPAPSDDARATQEGIMDYLTKKGYEVKSMEGSAELNNLIQMQNDIVGTEDDQSYLASLSLEADIYIKFSGFLNNDGQVLVELSAYESSTARQLGSHSSSVNSHGRTSPLDMKVNLKTAANKAMSGLESRLISYWQDDLKNGVQYKVVMNIKGTYGDSQLEDLQENVVSNLKAAFNKVKVNTMTAQTIDLVVYADPEKVDDAQAAYSEIRKLLKSMAETKKISVSKKLIIMDIK</sequence>
<evidence type="ECO:0000256" key="1">
    <source>
        <dbReference type="SAM" id="SignalP"/>
    </source>
</evidence>
<dbReference type="AlphaFoldDB" id="A0A0H3U8I0"/>
<feature type="signal peptide" evidence="1">
    <location>
        <begin position="1"/>
        <end position="20"/>
    </location>
</feature>
<evidence type="ECO:0008006" key="3">
    <source>
        <dbReference type="Google" id="ProtNLM"/>
    </source>
</evidence>
<reference evidence="2" key="1">
    <citation type="submission" date="2013-08" db="EMBL/GenBank/DDBJ databases">
        <title>Comparison of modified E. coli strains.</title>
        <authorList>
            <person name="Juergensen J."/>
            <person name="Bonge A."/>
            <person name="Streit W.R."/>
        </authorList>
    </citation>
    <scope>NUCLEOTIDE SEQUENCE</scope>
</reference>